<feature type="region of interest" description="Disordered" evidence="1">
    <location>
        <begin position="43"/>
        <end position="69"/>
    </location>
</feature>
<dbReference type="Proteomes" id="UP001501576">
    <property type="component" value="Unassembled WGS sequence"/>
</dbReference>
<proteinExistence type="predicted"/>
<gene>
    <name evidence="2" type="ORF">GCM10010390_08500</name>
</gene>
<evidence type="ECO:0000256" key="1">
    <source>
        <dbReference type="SAM" id="MobiDB-lite"/>
    </source>
</evidence>
<accession>A0ABP3LVC1</accession>
<protein>
    <submittedName>
        <fullName evidence="2">Uncharacterized protein</fullName>
    </submittedName>
</protein>
<keyword evidence="3" id="KW-1185">Reference proteome</keyword>
<comment type="caution">
    <text evidence="2">The sequence shown here is derived from an EMBL/GenBank/DDBJ whole genome shotgun (WGS) entry which is preliminary data.</text>
</comment>
<dbReference type="EMBL" id="BAAABZ010000002">
    <property type="protein sequence ID" value="GAA0507864.1"/>
    <property type="molecule type" value="Genomic_DNA"/>
</dbReference>
<organism evidence="2 3">
    <name type="scientific">Streptomyces mordarskii</name>
    <dbReference type="NCBI Taxonomy" id="1226758"/>
    <lineage>
        <taxon>Bacteria</taxon>
        <taxon>Bacillati</taxon>
        <taxon>Actinomycetota</taxon>
        <taxon>Actinomycetes</taxon>
        <taxon>Kitasatosporales</taxon>
        <taxon>Streptomycetaceae</taxon>
        <taxon>Streptomyces</taxon>
    </lineage>
</organism>
<reference evidence="3" key="1">
    <citation type="journal article" date="2019" name="Int. J. Syst. Evol. Microbiol.">
        <title>The Global Catalogue of Microorganisms (GCM) 10K type strain sequencing project: providing services to taxonomists for standard genome sequencing and annotation.</title>
        <authorList>
            <consortium name="The Broad Institute Genomics Platform"/>
            <consortium name="The Broad Institute Genome Sequencing Center for Infectious Disease"/>
            <person name="Wu L."/>
            <person name="Ma J."/>
        </authorList>
    </citation>
    <scope>NUCLEOTIDE SEQUENCE [LARGE SCALE GENOMIC DNA]</scope>
    <source>
        <strain evidence="3">JCM 5052</strain>
    </source>
</reference>
<name>A0ABP3LVC1_9ACTN</name>
<evidence type="ECO:0000313" key="3">
    <source>
        <dbReference type="Proteomes" id="UP001501576"/>
    </source>
</evidence>
<evidence type="ECO:0000313" key="2">
    <source>
        <dbReference type="EMBL" id="GAA0507864.1"/>
    </source>
</evidence>
<sequence>MTTRETVGTDTPASRAMAVIVTLGRAPPLVPLLSVDIPPPWLTGATPASHFPGRTLGTLQKSSGKPDRA</sequence>